<proteinExistence type="predicted"/>
<dbReference type="RefSeq" id="WP_077865409.1">
    <property type="nucleotide sequence ID" value="NZ_LZYZ01000004.1"/>
</dbReference>
<sequence length="193" mass="23247">MLNLENYKCWIDKRENLVYPQYILEEYKIPENIINILAEIGLPKKAEPFLWFLTINEGALKRLHKFYEPENEDGANEFKEEYLKKFIVLGKTSGHALCLDERLQVVYVNYMDFTEYFVNETLEELLEFILAFDNMVKKIQERYKENTDYLDCITDDDIGILKESIKNITNESLEKYEFWNESIEFLEEQIEYQ</sequence>
<accession>A0A1S8N5Q5</accession>
<gene>
    <name evidence="1" type="ORF">CLOSAC_21350</name>
</gene>
<protein>
    <recommendedName>
        <fullName evidence="3">SUKH-4 immunity protein</fullName>
    </recommendedName>
</protein>
<reference evidence="1 2" key="1">
    <citation type="submission" date="2016-05" db="EMBL/GenBank/DDBJ databases">
        <title>Microbial solvent formation.</title>
        <authorList>
            <person name="Poehlein A."/>
            <person name="Montoya Solano J.D."/>
            <person name="Flitsch S."/>
            <person name="Krabben P."/>
            <person name="Duerre P."/>
            <person name="Daniel R."/>
        </authorList>
    </citation>
    <scope>NUCLEOTIDE SEQUENCE [LARGE SCALE GENOMIC DNA]</scope>
    <source>
        <strain evidence="1 2">L1-8</strain>
    </source>
</reference>
<comment type="caution">
    <text evidence="1">The sequence shown here is derived from an EMBL/GenBank/DDBJ whole genome shotgun (WGS) entry which is preliminary data.</text>
</comment>
<dbReference type="Proteomes" id="UP000191154">
    <property type="component" value="Unassembled WGS sequence"/>
</dbReference>
<dbReference type="Pfam" id="PF14435">
    <property type="entry name" value="SUKH-4"/>
    <property type="match status" value="1"/>
</dbReference>
<organism evidence="1 2">
    <name type="scientific">Clostridium saccharobutylicum</name>
    <dbReference type="NCBI Taxonomy" id="169679"/>
    <lineage>
        <taxon>Bacteria</taxon>
        <taxon>Bacillati</taxon>
        <taxon>Bacillota</taxon>
        <taxon>Clostridia</taxon>
        <taxon>Eubacteriales</taxon>
        <taxon>Clostridiaceae</taxon>
        <taxon>Clostridium</taxon>
    </lineage>
</organism>
<dbReference type="InterPro" id="IPR025851">
    <property type="entry name" value="SUKH-4"/>
</dbReference>
<evidence type="ECO:0000313" key="1">
    <source>
        <dbReference type="EMBL" id="OOM11708.1"/>
    </source>
</evidence>
<dbReference type="AlphaFoldDB" id="A0A1S8N5Q5"/>
<evidence type="ECO:0000313" key="2">
    <source>
        <dbReference type="Proteomes" id="UP000191154"/>
    </source>
</evidence>
<evidence type="ECO:0008006" key="3">
    <source>
        <dbReference type="Google" id="ProtNLM"/>
    </source>
</evidence>
<name>A0A1S8N5Q5_CLOSA</name>
<dbReference type="EMBL" id="LZYZ01000004">
    <property type="protein sequence ID" value="OOM11708.1"/>
    <property type="molecule type" value="Genomic_DNA"/>
</dbReference>